<sequence length="846" mass="94690">MKVRRYQAKATTSKAVFKLHFHRIIAAPHCKFEHQTNLPEANTFSQVIHWNSVDMAAQELWVSSLLRATLGNSKGHRLELYVTPRESLRPVAADLGAYFSRALVDSFTFSVDNPPVTCTSFSPRSVLVPTNLVSTKDGATVRARIDPTLPVSDVIRQLCISLKIQEPPLLFALRDDRDELVTDDNLRRMIRDKANLKLVSSPVIEATEILDRLHAADKESLKHALFSLQKYIREDEFAREFLKRDGLRELLSAIDNNSGNALAYALNSMQNLMEHEYGWDNLRPSFILRIVEIISNSNNPINVIRPATSILKRLVEADPRLGLEAAMTSNVTSPGLELSSPPPPGSVFRYGFDAVWAQLQHSPDMLSVVVSRLNMAESGMALGGMMLINTLLSNASDNHASELIDELERLNVRNVVRRLMASHASAELSSSILDFQAHLMRITYLRKTTPVDVEQPAIRAVLTYVWMAARPGSSGRSEKLTFEANIPSAPQRTFVQSDPDHFAKASNEVVEILTEHWAIFGPGYSTSTSFQPFFLAFHRVHTIALQLFLRLWSESAAGADDFARVAALVQSQIKFALRDESTRAWHELESDFVNSEYRDIRERQMKELELTDDLLNKPPVRNLRAKLYKESYAFVRQQRIQCLMQGAWFVNGIPGGSSGTRESSAVNARPQRPWRFMRLDKTMRYIYYLDSAMKIPMRGGIEDLPERIEIASIAEVATGTCAVPHNVAYGSGDVTSPMSALSVSPLSFSLMTERSRDQSDQQQPTKHSLADQVAENASRFSDWTDGLNMLRKDGGHVATTETAEFVQVLTEIGLKIKLLDLSGEKAEIPAHLPPGIPPSDTNFFFA</sequence>
<dbReference type="GO" id="GO:0017124">
    <property type="term" value="F:SH3 domain binding"/>
    <property type="evidence" value="ECO:0007669"/>
    <property type="project" value="UniProtKB-KW"/>
</dbReference>
<dbReference type="Pfam" id="PF16457">
    <property type="entry name" value="PH_12"/>
    <property type="match status" value="1"/>
</dbReference>
<dbReference type="Pfam" id="PF11841">
    <property type="entry name" value="ELMO_ARM"/>
    <property type="match status" value="1"/>
</dbReference>
<evidence type="ECO:0000259" key="6">
    <source>
        <dbReference type="Pfam" id="PF04727"/>
    </source>
</evidence>
<comment type="function">
    <text evidence="4">Involved in cytoskeletal rearrangements required for phagocytosis of apoptotic cells and cell motility. Acts in association with DOCK1 and CRK. Was initially proposed to be required in complex with DOCK1 to activate Rac Rho small GTPases. May enhance the guanine nucleotide exchange factor (GEF) activity of DOCK1.</text>
</comment>
<dbReference type="InterPro" id="IPR011989">
    <property type="entry name" value="ARM-like"/>
</dbReference>
<dbReference type="EMBL" id="SSOP01000016">
    <property type="protein sequence ID" value="KAB5594820.1"/>
    <property type="molecule type" value="Genomic_DNA"/>
</dbReference>
<dbReference type="Gene3D" id="2.30.29.30">
    <property type="entry name" value="Pleckstrin-homology domain (PH domain)/Phosphotyrosine-binding domain (PTB)"/>
    <property type="match status" value="1"/>
</dbReference>
<keyword evidence="2" id="KW-0581">Phagocytosis</keyword>
<gene>
    <name evidence="9" type="ORF">CTheo_1799</name>
</gene>
<protein>
    <submittedName>
        <fullName evidence="9">Engulfment and cell motility-like protein</fullName>
    </submittedName>
</protein>
<dbReference type="GO" id="GO:0006915">
    <property type="term" value="P:apoptotic process"/>
    <property type="evidence" value="ECO:0007669"/>
    <property type="project" value="UniProtKB-KW"/>
</dbReference>
<evidence type="ECO:0000259" key="7">
    <source>
        <dbReference type="Pfam" id="PF11841"/>
    </source>
</evidence>
<evidence type="ECO:0000256" key="5">
    <source>
        <dbReference type="SAM" id="MobiDB-lite"/>
    </source>
</evidence>
<dbReference type="SUPFAM" id="SSF48371">
    <property type="entry name" value="ARM repeat"/>
    <property type="match status" value="1"/>
</dbReference>
<name>A0A5N5QSV5_9AGAM</name>
<dbReference type="InterPro" id="IPR016024">
    <property type="entry name" value="ARM-type_fold"/>
</dbReference>
<feature type="domain" description="PH" evidence="8">
    <location>
        <begin position="635"/>
        <end position="791"/>
    </location>
</feature>
<dbReference type="InterPro" id="IPR006816">
    <property type="entry name" value="ELMO_dom"/>
</dbReference>
<dbReference type="Gene3D" id="1.25.10.10">
    <property type="entry name" value="Leucine-rich Repeat Variant"/>
    <property type="match status" value="1"/>
</dbReference>
<reference evidence="9 10" key="1">
    <citation type="journal article" date="2019" name="Fungal Biol. Biotechnol.">
        <title>Draft genome sequence of fastidious pathogen Ceratobasidium theobromae, which causes vascular-streak dieback in Theobroma cacao.</title>
        <authorList>
            <person name="Ali S.S."/>
            <person name="Asman A."/>
            <person name="Shao J."/>
            <person name="Firmansyah A.P."/>
            <person name="Susilo A.W."/>
            <person name="Rosmana A."/>
            <person name="McMahon P."/>
            <person name="Junaid M."/>
            <person name="Guest D."/>
            <person name="Kheng T.Y."/>
            <person name="Meinhardt L.W."/>
            <person name="Bailey B.A."/>
        </authorList>
    </citation>
    <scope>NUCLEOTIDE SEQUENCE [LARGE SCALE GENOMIC DNA]</scope>
    <source>
        <strain evidence="9 10">CT2</strain>
    </source>
</reference>
<organism evidence="9 10">
    <name type="scientific">Ceratobasidium theobromae</name>
    <dbReference type="NCBI Taxonomy" id="1582974"/>
    <lineage>
        <taxon>Eukaryota</taxon>
        <taxon>Fungi</taxon>
        <taxon>Dikarya</taxon>
        <taxon>Basidiomycota</taxon>
        <taxon>Agaricomycotina</taxon>
        <taxon>Agaricomycetes</taxon>
        <taxon>Cantharellales</taxon>
        <taxon>Ceratobasidiaceae</taxon>
        <taxon>Ceratobasidium</taxon>
    </lineage>
</organism>
<dbReference type="InterPro" id="IPR011993">
    <property type="entry name" value="PH-like_dom_sf"/>
</dbReference>
<dbReference type="InterPro" id="IPR001849">
    <property type="entry name" value="PH_domain"/>
</dbReference>
<evidence type="ECO:0000259" key="8">
    <source>
        <dbReference type="Pfam" id="PF16457"/>
    </source>
</evidence>
<feature type="region of interest" description="Disordered" evidence="5">
    <location>
        <begin position="751"/>
        <end position="771"/>
    </location>
</feature>
<dbReference type="PANTHER" id="PTHR12771">
    <property type="entry name" value="ENGULFMENT AND CELL MOTILITY"/>
    <property type="match status" value="1"/>
</dbReference>
<evidence type="ECO:0000256" key="3">
    <source>
        <dbReference type="ARBA" id="ARBA00023036"/>
    </source>
</evidence>
<dbReference type="Pfam" id="PF04727">
    <property type="entry name" value="ELMO_CED12"/>
    <property type="match status" value="1"/>
</dbReference>
<evidence type="ECO:0000313" key="9">
    <source>
        <dbReference type="EMBL" id="KAB5594820.1"/>
    </source>
</evidence>
<dbReference type="PANTHER" id="PTHR12771:SF56">
    <property type="entry name" value="CED-12"/>
    <property type="match status" value="1"/>
</dbReference>
<evidence type="ECO:0000256" key="2">
    <source>
        <dbReference type="ARBA" id="ARBA00022907"/>
    </source>
</evidence>
<dbReference type="GO" id="GO:0007015">
    <property type="term" value="P:actin filament organization"/>
    <property type="evidence" value="ECO:0007669"/>
    <property type="project" value="TreeGrafter"/>
</dbReference>
<proteinExistence type="predicted"/>
<dbReference type="InterPro" id="IPR050868">
    <property type="entry name" value="ELMO_domain-containing"/>
</dbReference>
<feature type="domain" description="ELMO" evidence="6">
    <location>
        <begin position="502"/>
        <end position="565"/>
    </location>
</feature>
<keyword evidence="3" id="KW-0729">SH3-binding</keyword>
<keyword evidence="1" id="KW-0053">Apoptosis</keyword>
<evidence type="ECO:0000256" key="1">
    <source>
        <dbReference type="ARBA" id="ARBA00022703"/>
    </source>
</evidence>
<dbReference type="AlphaFoldDB" id="A0A5N5QSV5"/>
<dbReference type="OrthoDB" id="28413at2759"/>
<feature type="domain" description="ELMO armadillo-like helical" evidence="7">
    <location>
        <begin position="236"/>
        <end position="419"/>
    </location>
</feature>
<dbReference type="GO" id="GO:0005886">
    <property type="term" value="C:plasma membrane"/>
    <property type="evidence" value="ECO:0007669"/>
    <property type="project" value="TreeGrafter"/>
</dbReference>
<evidence type="ECO:0000256" key="4">
    <source>
        <dbReference type="ARBA" id="ARBA00024863"/>
    </source>
</evidence>
<comment type="caution">
    <text evidence="9">The sequence shown here is derived from an EMBL/GenBank/DDBJ whole genome shotgun (WGS) entry which is preliminary data.</text>
</comment>
<accession>A0A5N5QSV5</accession>
<dbReference type="Proteomes" id="UP000383932">
    <property type="component" value="Unassembled WGS sequence"/>
</dbReference>
<dbReference type="GO" id="GO:0048870">
    <property type="term" value="P:cell motility"/>
    <property type="evidence" value="ECO:0007669"/>
    <property type="project" value="TreeGrafter"/>
</dbReference>
<evidence type="ECO:0000313" key="10">
    <source>
        <dbReference type="Proteomes" id="UP000383932"/>
    </source>
</evidence>
<keyword evidence="10" id="KW-1185">Reference proteome</keyword>
<dbReference type="InterPro" id="IPR024574">
    <property type="entry name" value="ELMO_ARM"/>
</dbReference>